<dbReference type="AlphaFoldDB" id="G7E0J0"/>
<dbReference type="InParanoid" id="G7E0J0"/>
<name>G7E0J0_MIXOS</name>
<protein>
    <recommendedName>
        <fullName evidence="4">AA1-like domain-containing protein</fullName>
    </recommendedName>
</protein>
<dbReference type="EMBL" id="BABT02000078">
    <property type="protein sequence ID" value="GAA96350.1"/>
    <property type="molecule type" value="Genomic_DNA"/>
</dbReference>
<evidence type="ECO:0008006" key="4">
    <source>
        <dbReference type="Google" id="ProtNLM"/>
    </source>
</evidence>
<gene>
    <name evidence="2" type="primary">Mo03016</name>
    <name evidence="2" type="ORF">E5Q_03016</name>
</gene>
<feature type="signal peptide" evidence="1">
    <location>
        <begin position="1"/>
        <end position="18"/>
    </location>
</feature>
<proteinExistence type="predicted"/>
<reference evidence="2 3" key="2">
    <citation type="journal article" date="2012" name="Open Biol.">
        <title>Characteristics of nucleosomes and linker DNA regions on the genome of the basidiomycete Mixia osmundae revealed by mono- and dinucleosome mapping.</title>
        <authorList>
            <person name="Nishida H."/>
            <person name="Kondo S."/>
            <person name="Matsumoto T."/>
            <person name="Suzuki Y."/>
            <person name="Yoshikawa H."/>
            <person name="Taylor T.D."/>
            <person name="Sugiyama J."/>
        </authorList>
    </citation>
    <scope>NUCLEOTIDE SEQUENCE [LARGE SCALE GENOMIC DNA]</scope>
    <source>
        <strain evidence="3">CBS 9802 / IAM 14324 / JCM 22182 / KY 12970</strain>
    </source>
</reference>
<accession>G7E0J0</accession>
<keyword evidence="1" id="KW-0732">Signal</keyword>
<feature type="chain" id="PRO_5009955622" description="AA1-like domain-containing protein" evidence="1">
    <location>
        <begin position="19"/>
        <end position="210"/>
    </location>
</feature>
<keyword evidence="3" id="KW-1185">Reference proteome</keyword>
<dbReference type="Proteomes" id="UP000009131">
    <property type="component" value="Unassembled WGS sequence"/>
</dbReference>
<evidence type="ECO:0000256" key="1">
    <source>
        <dbReference type="SAM" id="SignalP"/>
    </source>
</evidence>
<dbReference type="HOGENOM" id="CLU_1457789_0_0_1"/>
<sequence length="210" mass="22694">MFANILLATLTLCIAIAASPIVNTTALSLDERGAPLGYIFDLHWTSAGVCTIPATRFNIRRLGIRTWTLTTVSFKVPVDKSQTPTCVQGPCKDIAFLSGEDAAHMQPINPKFYALTLMDYTAGFTGGKFPGCCTIDYDINFFLNPYSGQGSVDPDFNGSFAGLCYASGRSKVNGAACDDVLGHPAQLYTYFKSCYQTGLRPTISSTPYYA</sequence>
<comment type="caution">
    <text evidence="2">The sequence shown here is derived from an EMBL/GenBank/DDBJ whole genome shotgun (WGS) entry which is preliminary data.</text>
</comment>
<evidence type="ECO:0000313" key="2">
    <source>
        <dbReference type="EMBL" id="GAA96350.1"/>
    </source>
</evidence>
<reference evidence="2 3" key="1">
    <citation type="journal article" date="2011" name="J. Gen. Appl. Microbiol.">
        <title>Draft genome sequencing of the enigmatic basidiomycete Mixia osmundae.</title>
        <authorList>
            <person name="Nishida H."/>
            <person name="Nagatsuka Y."/>
            <person name="Sugiyama J."/>
        </authorList>
    </citation>
    <scope>NUCLEOTIDE SEQUENCE [LARGE SCALE GENOMIC DNA]</scope>
    <source>
        <strain evidence="3">CBS 9802 / IAM 14324 / JCM 22182 / KY 12970</strain>
    </source>
</reference>
<evidence type="ECO:0000313" key="3">
    <source>
        <dbReference type="Proteomes" id="UP000009131"/>
    </source>
</evidence>
<organism evidence="2 3">
    <name type="scientific">Mixia osmundae (strain CBS 9802 / IAM 14324 / JCM 22182 / KY 12970)</name>
    <dbReference type="NCBI Taxonomy" id="764103"/>
    <lineage>
        <taxon>Eukaryota</taxon>
        <taxon>Fungi</taxon>
        <taxon>Dikarya</taxon>
        <taxon>Basidiomycota</taxon>
        <taxon>Pucciniomycotina</taxon>
        <taxon>Mixiomycetes</taxon>
        <taxon>Mixiales</taxon>
        <taxon>Mixiaceae</taxon>
        <taxon>Mixia</taxon>
    </lineage>
</organism>
<dbReference type="RefSeq" id="XP_014566944.1">
    <property type="nucleotide sequence ID" value="XM_014711458.1"/>
</dbReference>